<evidence type="ECO:0000313" key="7">
    <source>
        <dbReference type="Proteomes" id="UP000256869"/>
    </source>
</evidence>
<dbReference type="AlphaFoldDB" id="A0A3D9IN46"/>
<dbReference type="Pfam" id="PF12831">
    <property type="entry name" value="FAD_oxidored"/>
    <property type="match status" value="1"/>
</dbReference>
<keyword evidence="5" id="KW-0411">Iron-sulfur</keyword>
<evidence type="ECO:0000313" key="6">
    <source>
        <dbReference type="EMBL" id="RED63182.1"/>
    </source>
</evidence>
<dbReference type="GO" id="GO:0046872">
    <property type="term" value="F:metal ion binding"/>
    <property type="evidence" value="ECO:0007669"/>
    <property type="project" value="UniProtKB-KW"/>
</dbReference>
<sequence>MKNEVVISDVTVVGGGLAGISAAIAAARLGRKVALVHNRPVLGGNSSSEVRVWVCGATGHGVNRYARETGIMGELFIENQYRNPEGNPYLWDLTLLEAVRAEPNLELFLNTDVREAEADGEMDARVIRSVTGWMMGSERLIRFESEVFLDCTGDGLVGFLAGAAYRLGREARHEYDEDWAPEVADDITLGSTLLFYTKDVGKPVRFVAPSFAKDITTTSIPLKRVIRSGDSGCHYWWIEWGGELDTVLENERIRDELWSVIYGIWDYIKNSGQFDAETMTLEWVGSLPGKREYRRFLGDTVLTQNDILAQRPFEDRVAFGGWSIDLHPPQGMYASESGSKHLHADGIYHIPFGSLYSRNVNNLLFAGRNVSATHVAFGTTRVMATCAVMGEAAGVGAALAVIKGVTPRQLRERHLADIQQAMLKSDASIIGLRNEDEADLARLGSVSASSTMAKIRLDQVVGEYPLTADFGVLLPLEGKSAGKLELLVSASERAELVVEVWDTGRAENYVPATLKSSAKAIVEAGTRQWVAIPVERDGVGESGSNIFIIVRANEKISLFKSAVPLTGVLAFERGVLSKVSSDLEDHQPDQPIVEWSMKRLVRQPFCVAFETEAYAAEKVIDGYARPYGGPHSWASEPMAKERSEWVEVRLAALAEVSEIHLTFNDDVNEDLINLHHHETPFAVIPELAKDYDLEAWVGGEWRKLAQEQGNRKRKKVHRLTESVATDRVRLVVHATNGSDRAELIELRVY</sequence>
<dbReference type="OrthoDB" id="9780658at2"/>
<reference evidence="6 7" key="1">
    <citation type="submission" date="2018-07" db="EMBL/GenBank/DDBJ databases">
        <title>Genomic Encyclopedia of Type Strains, Phase III (KMG-III): the genomes of soil and plant-associated and newly described type strains.</title>
        <authorList>
            <person name="Whitman W."/>
        </authorList>
    </citation>
    <scope>NUCLEOTIDE SEQUENCE [LARGE SCALE GENOMIC DNA]</scope>
    <source>
        <strain evidence="6 7">CECT 8236</strain>
    </source>
</reference>
<dbReference type="InterPro" id="IPR036188">
    <property type="entry name" value="FAD/NAD-bd_sf"/>
</dbReference>
<dbReference type="SUPFAM" id="SSF51905">
    <property type="entry name" value="FAD/NAD(P)-binding domain"/>
    <property type="match status" value="1"/>
</dbReference>
<name>A0A3D9IN46_9BACL</name>
<dbReference type="PANTHER" id="PTHR43498:SF1">
    <property type="entry name" value="COB--COM HETERODISULFIDE REDUCTASE IRON-SULFUR SUBUNIT A"/>
    <property type="match status" value="1"/>
</dbReference>
<dbReference type="GO" id="GO:0051539">
    <property type="term" value="F:4 iron, 4 sulfur cluster binding"/>
    <property type="evidence" value="ECO:0007669"/>
    <property type="project" value="UniProtKB-KW"/>
</dbReference>
<keyword evidence="4" id="KW-0408">Iron</keyword>
<evidence type="ECO:0000256" key="2">
    <source>
        <dbReference type="ARBA" id="ARBA00022723"/>
    </source>
</evidence>
<dbReference type="Gene3D" id="2.60.120.260">
    <property type="entry name" value="Galactose-binding domain-like"/>
    <property type="match status" value="1"/>
</dbReference>
<dbReference type="InterPro" id="IPR039650">
    <property type="entry name" value="HdrA-like"/>
</dbReference>
<accession>A0A3D9IN46</accession>
<dbReference type="PANTHER" id="PTHR43498">
    <property type="entry name" value="FERREDOXIN:COB-COM HETERODISULFIDE REDUCTASE SUBUNIT A"/>
    <property type="match status" value="1"/>
</dbReference>
<evidence type="ECO:0000256" key="1">
    <source>
        <dbReference type="ARBA" id="ARBA00022485"/>
    </source>
</evidence>
<protein>
    <submittedName>
        <fullName evidence="6">FAD dependent oxidoreductase</fullName>
    </submittedName>
</protein>
<evidence type="ECO:0000256" key="5">
    <source>
        <dbReference type="ARBA" id="ARBA00023014"/>
    </source>
</evidence>
<organism evidence="6 7">
    <name type="scientific">Cohnella lupini</name>
    <dbReference type="NCBI Taxonomy" id="1294267"/>
    <lineage>
        <taxon>Bacteria</taxon>
        <taxon>Bacillati</taxon>
        <taxon>Bacillota</taxon>
        <taxon>Bacilli</taxon>
        <taxon>Bacillales</taxon>
        <taxon>Paenibacillaceae</taxon>
        <taxon>Cohnella</taxon>
    </lineage>
</organism>
<keyword evidence="1" id="KW-0004">4Fe-4S</keyword>
<proteinExistence type="predicted"/>
<keyword evidence="2" id="KW-0479">Metal-binding</keyword>
<dbReference type="GO" id="GO:0016491">
    <property type="term" value="F:oxidoreductase activity"/>
    <property type="evidence" value="ECO:0007669"/>
    <property type="project" value="UniProtKB-KW"/>
</dbReference>
<dbReference type="EMBL" id="QRDY01000004">
    <property type="protein sequence ID" value="RED63182.1"/>
    <property type="molecule type" value="Genomic_DNA"/>
</dbReference>
<evidence type="ECO:0000256" key="3">
    <source>
        <dbReference type="ARBA" id="ARBA00023002"/>
    </source>
</evidence>
<dbReference type="Gene3D" id="3.50.50.60">
    <property type="entry name" value="FAD/NAD(P)-binding domain"/>
    <property type="match status" value="1"/>
</dbReference>
<dbReference type="Proteomes" id="UP000256869">
    <property type="component" value="Unassembled WGS sequence"/>
</dbReference>
<dbReference type="RefSeq" id="WP_115992470.1">
    <property type="nucleotide sequence ID" value="NZ_QRDY01000004.1"/>
</dbReference>
<keyword evidence="3" id="KW-0560">Oxidoreductase</keyword>
<evidence type="ECO:0000256" key="4">
    <source>
        <dbReference type="ARBA" id="ARBA00023004"/>
    </source>
</evidence>
<keyword evidence="7" id="KW-1185">Reference proteome</keyword>
<comment type="caution">
    <text evidence="6">The sequence shown here is derived from an EMBL/GenBank/DDBJ whole genome shotgun (WGS) entry which is preliminary data.</text>
</comment>
<gene>
    <name evidence="6" type="ORF">DFP95_104176</name>
</gene>